<dbReference type="PANTHER" id="PTHR43696:SF9">
    <property type="entry name" value="COILED-COIL DOMAIN-CONTAINING PROTEIN 157"/>
    <property type="match status" value="1"/>
</dbReference>
<organism evidence="2 3">
    <name type="scientific">Denticeps clupeoides</name>
    <name type="common">denticle herring</name>
    <dbReference type="NCBI Taxonomy" id="299321"/>
    <lineage>
        <taxon>Eukaryota</taxon>
        <taxon>Metazoa</taxon>
        <taxon>Chordata</taxon>
        <taxon>Craniata</taxon>
        <taxon>Vertebrata</taxon>
        <taxon>Euteleostomi</taxon>
        <taxon>Actinopterygii</taxon>
        <taxon>Neopterygii</taxon>
        <taxon>Teleostei</taxon>
        <taxon>Clupei</taxon>
        <taxon>Clupeiformes</taxon>
        <taxon>Denticipitoidei</taxon>
        <taxon>Denticipitidae</taxon>
        <taxon>Denticeps</taxon>
    </lineage>
</organism>
<reference evidence="2" key="3">
    <citation type="submission" date="2025-09" db="UniProtKB">
        <authorList>
            <consortium name="Ensembl"/>
        </authorList>
    </citation>
    <scope>IDENTIFICATION</scope>
</reference>
<evidence type="ECO:0000256" key="1">
    <source>
        <dbReference type="SAM" id="MobiDB-lite"/>
    </source>
</evidence>
<protein>
    <recommendedName>
        <fullName evidence="4">Coiled-coil domain-containing protein 157</fullName>
    </recommendedName>
</protein>
<dbReference type="Ensembl" id="ENSDCDT00010052296.1">
    <property type="protein sequence ID" value="ENSDCDP00010042263.1"/>
    <property type="gene ID" value="ENSDCDG00010026644.1"/>
</dbReference>
<evidence type="ECO:0000313" key="2">
    <source>
        <dbReference type="Ensembl" id="ENSDCDP00010042263.1"/>
    </source>
</evidence>
<dbReference type="GeneID" id="114800089"/>
<feature type="compositionally biased region" description="Low complexity" evidence="1">
    <location>
        <begin position="531"/>
        <end position="543"/>
    </location>
</feature>
<proteinExistence type="predicted"/>
<reference evidence="2 3" key="1">
    <citation type="submission" date="2020-06" db="EMBL/GenBank/DDBJ databases">
        <authorList>
            <consortium name="Wellcome Sanger Institute Data Sharing"/>
        </authorList>
    </citation>
    <scope>NUCLEOTIDE SEQUENCE [LARGE SCALE GENOMIC DNA]</scope>
</reference>
<sequence length="580" mass="64919">MLGAKSIKAGQTPSGVSIGPVVKTYWKNLVLLPGQALQENVSEERRTSSRTSSSFQESSSDVPHRSPTSSGTSVSPHSQSAPLALRDPPRAAISSDAHTVGVQTLESSLVPCDACGQVQKALRESSNALVALCRSLGLPCSLQSLLAEMEECVGVGRLTAYDVAQWALQQQRDMRRVDKHLHEVMDTIDPLKENLRLAEKEREELTSRLKRELDRWKMMEEEQERRVMQLKSRLQEEQDHLKRGADVLKSRNQELDTELSSLKETRNALERERDALQEEVKRVQQLEDARVQVEERNVALEAELSGARILLDKEKAKYQSATRQQESLQQKHQTLLERVESLVVEREDLQSRLEEEEEKREELTRTVTHGTREKDTLQEQLTQKQAQCSLLQKDTTRLDARVVELDENIAQLRAELEQATQRERLLVDFPELSGPPQGKVVQSSGDLVHDMEQQLQANQLRIGVLEEENVSLRNGLEKLRGGDVIGGSSPVIKAVSPQHKSAPETSPQEQLWSHSLGTSSAALPKGKTSSRHLSSSSSSSSSSVLRQHALHLAIPPDTTNAERAWHAARNRYAGSRRRGK</sequence>
<gene>
    <name evidence="2" type="primary">ccdc157</name>
</gene>
<feature type="region of interest" description="Disordered" evidence="1">
    <location>
        <begin position="487"/>
        <end position="563"/>
    </location>
</feature>
<dbReference type="Proteomes" id="UP000694580">
    <property type="component" value="Chromosome 11"/>
</dbReference>
<name>A0AAY4DA14_9TELE</name>
<evidence type="ECO:0008006" key="4">
    <source>
        <dbReference type="Google" id="ProtNLM"/>
    </source>
</evidence>
<dbReference type="CTD" id="550631"/>
<feature type="compositionally biased region" description="Low complexity" evidence="1">
    <location>
        <begin position="49"/>
        <end position="60"/>
    </location>
</feature>
<dbReference type="RefSeq" id="XP_028853019.1">
    <property type="nucleotide sequence ID" value="XM_028997186.1"/>
</dbReference>
<feature type="region of interest" description="Disordered" evidence="1">
    <location>
        <begin position="351"/>
        <end position="380"/>
    </location>
</feature>
<keyword evidence="3" id="KW-1185">Reference proteome</keyword>
<dbReference type="PANTHER" id="PTHR43696">
    <property type="entry name" value="COILED-COIL DOMAIN-CONTAINING PROTEIN 157"/>
    <property type="match status" value="1"/>
</dbReference>
<reference evidence="2" key="2">
    <citation type="submission" date="2025-08" db="UniProtKB">
        <authorList>
            <consortium name="Ensembl"/>
        </authorList>
    </citation>
    <scope>IDENTIFICATION</scope>
</reference>
<evidence type="ECO:0000313" key="3">
    <source>
        <dbReference type="Proteomes" id="UP000694580"/>
    </source>
</evidence>
<dbReference type="InterPro" id="IPR029681">
    <property type="entry name" value="CCDC157"/>
</dbReference>
<feature type="region of interest" description="Disordered" evidence="1">
    <location>
        <begin position="38"/>
        <end position="84"/>
    </location>
</feature>
<accession>A0AAY4DA14</accession>
<feature type="compositionally biased region" description="Polar residues" evidence="1">
    <location>
        <begin position="503"/>
        <end position="521"/>
    </location>
</feature>
<feature type="compositionally biased region" description="Basic and acidic residues" evidence="1">
    <location>
        <begin position="360"/>
        <end position="377"/>
    </location>
</feature>
<feature type="compositionally biased region" description="Polar residues" evidence="1">
    <location>
        <begin position="66"/>
        <end position="80"/>
    </location>
</feature>
<dbReference type="AlphaFoldDB" id="A0AAY4DA14"/>
<dbReference type="GeneTree" id="ENSGT00940000171034"/>